<reference evidence="3 4" key="1">
    <citation type="journal article" date="2013" name="BMC Genomics">
        <title>Reconstruction of the lipid metabolism for the microalga Monoraphidium neglectum from its genome sequence reveals characteristics suitable for biofuel production.</title>
        <authorList>
            <person name="Bogen C."/>
            <person name="Al-Dilaimi A."/>
            <person name="Albersmeier A."/>
            <person name="Wichmann J."/>
            <person name="Grundmann M."/>
            <person name="Rupp O."/>
            <person name="Lauersen K.J."/>
            <person name="Blifernez-Klassen O."/>
            <person name="Kalinowski J."/>
            <person name="Goesmann A."/>
            <person name="Mussgnug J.H."/>
            <person name="Kruse O."/>
        </authorList>
    </citation>
    <scope>NUCLEOTIDE SEQUENCE [LARGE SCALE GENOMIC DNA]</scope>
    <source>
        <strain evidence="3 4">SAG 48.87</strain>
    </source>
</reference>
<feature type="region of interest" description="Disordered" evidence="2">
    <location>
        <begin position="438"/>
        <end position="457"/>
    </location>
</feature>
<keyword evidence="4" id="KW-1185">Reference proteome</keyword>
<evidence type="ECO:0000313" key="4">
    <source>
        <dbReference type="Proteomes" id="UP000054498"/>
    </source>
</evidence>
<evidence type="ECO:0000313" key="3">
    <source>
        <dbReference type="EMBL" id="KIZ03464.1"/>
    </source>
</evidence>
<evidence type="ECO:0000256" key="1">
    <source>
        <dbReference type="SAM" id="Coils"/>
    </source>
</evidence>
<feature type="region of interest" description="Disordered" evidence="2">
    <location>
        <begin position="348"/>
        <end position="381"/>
    </location>
</feature>
<accession>A0A0D2L9D8</accession>
<dbReference type="GeneID" id="25737371"/>
<keyword evidence="1" id="KW-0175">Coiled coil</keyword>
<feature type="coiled-coil region" evidence="1">
    <location>
        <begin position="29"/>
        <end position="81"/>
    </location>
</feature>
<organism evidence="3 4">
    <name type="scientific">Monoraphidium neglectum</name>
    <dbReference type="NCBI Taxonomy" id="145388"/>
    <lineage>
        <taxon>Eukaryota</taxon>
        <taxon>Viridiplantae</taxon>
        <taxon>Chlorophyta</taxon>
        <taxon>core chlorophytes</taxon>
        <taxon>Chlorophyceae</taxon>
        <taxon>CS clade</taxon>
        <taxon>Sphaeropleales</taxon>
        <taxon>Selenastraceae</taxon>
        <taxon>Monoraphidium</taxon>
    </lineage>
</organism>
<evidence type="ECO:0000256" key="2">
    <source>
        <dbReference type="SAM" id="MobiDB-lite"/>
    </source>
</evidence>
<name>A0A0D2L9D8_9CHLO</name>
<dbReference type="EMBL" id="KK100845">
    <property type="protein sequence ID" value="KIZ03464.1"/>
    <property type="molecule type" value="Genomic_DNA"/>
</dbReference>
<gene>
    <name evidence="3" type="ORF">MNEG_4494</name>
</gene>
<dbReference type="RefSeq" id="XP_013902483.1">
    <property type="nucleotide sequence ID" value="XM_014047029.1"/>
</dbReference>
<proteinExistence type="predicted"/>
<dbReference type="KEGG" id="mng:MNEG_4494"/>
<sequence length="471" mass="49801">MARLEPSKPWTLLGILSTAGEVHKYARHVAMLKDQLEQMNKAHKEALRAKKAETSALQEQLRKKEEKLDFTRKALADKEAELVNTLRGHNADLQSGFNMRVGTVDYLTQELEGKGLQLAAKDEEIGLLRGRIAELEAAAVQDSNKEQVIADLRTERDSLHSRVIELQAASAAQEEVNLTGAVYNQTLANMESDAADMRSRMVKLETTTAQAIASEAEAKQEYQRLSITTQASMAACWEHGLRKQLEELQAANEHLAQASPSGGVITHEAHVKKVAEVANQAAMCVLTALEALNEPAGAAAAPEQQPAAAPGTPAGARVVAPMEAVRAALRRLYGDLSKELMALEAPDGAPLLLPSPTKRRGFVASGGGGDKAGGPADQGQELPVNLELADSVIDRDYKKSTAAVVSLVMTGRACGSPRKAAPGSPAAAAGGSPLKAAAAAAAGKSPDRGSRPSSPIVRVQRAFGFGKAMLD</sequence>
<protein>
    <submittedName>
        <fullName evidence="3">Uncharacterized protein</fullName>
    </submittedName>
</protein>
<dbReference type="AlphaFoldDB" id="A0A0D2L9D8"/>
<feature type="coiled-coil region" evidence="1">
    <location>
        <begin position="118"/>
        <end position="207"/>
    </location>
</feature>
<feature type="region of interest" description="Disordered" evidence="2">
    <location>
        <begin position="414"/>
        <end position="433"/>
    </location>
</feature>
<feature type="compositionally biased region" description="Low complexity" evidence="2">
    <location>
        <begin position="415"/>
        <end position="433"/>
    </location>
</feature>
<dbReference type="Proteomes" id="UP000054498">
    <property type="component" value="Unassembled WGS sequence"/>
</dbReference>